<feature type="signal peptide" evidence="1">
    <location>
        <begin position="1"/>
        <end position="20"/>
    </location>
</feature>
<dbReference type="AlphaFoldDB" id="A0AA39L129"/>
<keyword evidence="3" id="KW-1185">Reference proteome</keyword>
<reference evidence="2" key="2">
    <citation type="submission" date="2023-03" db="EMBL/GenBank/DDBJ databases">
        <authorList>
            <person name="Inwood S.N."/>
            <person name="Skelly J.G."/>
            <person name="Guhlin J."/>
            <person name="Harrop T.W.R."/>
            <person name="Goldson S.G."/>
            <person name="Dearden P.K."/>
        </authorList>
    </citation>
    <scope>NUCLEOTIDE SEQUENCE</scope>
    <source>
        <strain evidence="2">Lincoln</strain>
        <tissue evidence="2">Whole body</tissue>
    </source>
</reference>
<dbReference type="Pfam" id="PF16061">
    <property type="entry name" value="DUF4803"/>
    <property type="match status" value="1"/>
</dbReference>
<evidence type="ECO:0000256" key="1">
    <source>
        <dbReference type="SAM" id="SignalP"/>
    </source>
</evidence>
<proteinExistence type="predicted"/>
<dbReference type="Proteomes" id="UP001168972">
    <property type="component" value="Unassembled WGS sequence"/>
</dbReference>
<evidence type="ECO:0000313" key="2">
    <source>
        <dbReference type="EMBL" id="KAK0181017.1"/>
    </source>
</evidence>
<dbReference type="InterPro" id="IPR032062">
    <property type="entry name" value="DUF4803"/>
</dbReference>
<sequence length="518" mass="59775">MRRLILGLLIVFLINSEGNSHAPFMIGNFWSLIKWCDDLFIKGISYKASMDLITDSSGSEFAKVIAEVEKVSLQLEVFSIKINQKLDSITNILLHNIRDNIILQFGKTELHNLINTIDRLHSRAVKLKIRGRFGKTILENFVKLTLWDSNSVPSILEQIYQIILPSKHYIVPPFLQLMTQDAQYNREFDCNKYMSAQQQMFYIFNRIILAEMKGLSILAHAYSIQQILDTSYNYTIELHDAKRLYRSRIQDYYTYLPKAISPFPRDIYRCDVNPSKDGVDFMELYRFSRANIFSMYNLTSSLKIDSGRTGNCRLGCDEINESTLGYDAKTSGTTIYNCKYLGDRIKACPYQTSSHREYLWWKNVKGTFGNYKPCDNEEDLSGFLEDTSYLGVPTDLKRCETCVCSVDLNAIEKRTFGEPFFTSISISPQMSNISNNMIVTGVKFSVYINAIHIEIQENNFLSDGITASDSSWKKIIDENITINNNYFDELEFADFDHDWKTLHLDDIMMPDNYVVTGE</sequence>
<organism evidence="2 3">
    <name type="scientific">Microctonus hyperodae</name>
    <name type="common">Parasitoid wasp</name>
    <dbReference type="NCBI Taxonomy" id="165561"/>
    <lineage>
        <taxon>Eukaryota</taxon>
        <taxon>Metazoa</taxon>
        <taxon>Ecdysozoa</taxon>
        <taxon>Arthropoda</taxon>
        <taxon>Hexapoda</taxon>
        <taxon>Insecta</taxon>
        <taxon>Pterygota</taxon>
        <taxon>Neoptera</taxon>
        <taxon>Endopterygota</taxon>
        <taxon>Hymenoptera</taxon>
        <taxon>Apocrita</taxon>
        <taxon>Ichneumonoidea</taxon>
        <taxon>Braconidae</taxon>
        <taxon>Euphorinae</taxon>
        <taxon>Microctonus</taxon>
    </lineage>
</organism>
<reference evidence="2" key="1">
    <citation type="journal article" date="2023" name="bioRxiv">
        <title>Scaffold-level genome assemblies of two parasitoid biocontrol wasps reveal the parthenogenesis mechanism and an associated novel virus.</title>
        <authorList>
            <person name="Inwood S."/>
            <person name="Skelly J."/>
            <person name="Guhlin J."/>
            <person name="Harrop T."/>
            <person name="Goldson S."/>
            <person name="Dearden P."/>
        </authorList>
    </citation>
    <scope>NUCLEOTIDE SEQUENCE</scope>
    <source>
        <strain evidence="2">Lincoln</strain>
        <tissue evidence="2">Whole body</tissue>
    </source>
</reference>
<dbReference type="PANTHER" id="PTHR47890:SF1">
    <property type="entry name" value="LD24308P"/>
    <property type="match status" value="1"/>
</dbReference>
<dbReference type="EMBL" id="JAQQBR010000002">
    <property type="protein sequence ID" value="KAK0181017.1"/>
    <property type="molecule type" value="Genomic_DNA"/>
</dbReference>
<dbReference type="PANTHER" id="PTHR47890">
    <property type="entry name" value="LD24308P"/>
    <property type="match status" value="1"/>
</dbReference>
<protein>
    <submittedName>
        <fullName evidence="2">Uncharacterized protein</fullName>
    </submittedName>
</protein>
<evidence type="ECO:0000313" key="3">
    <source>
        <dbReference type="Proteomes" id="UP001168972"/>
    </source>
</evidence>
<keyword evidence="1" id="KW-0732">Signal</keyword>
<gene>
    <name evidence="2" type="ORF">PV327_003339</name>
</gene>
<comment type="caution">
    <text evidence="2">The sequence shown here is derived from an EMBL/GenBank/DDBJ whole genome shotgun (WGS) entry which is preliminary data.</text>
</comment>
<feature type="chain" id="PRO_5041402373" evidence="1">
    <location>
        <begin position="21"/>
        <end position="518"/>
    </location>
</feature>
<accession>A0AA39L129</accession>
<name>A0AA39L129_MICHY</name>